<keyword evidence="7" id="KW-0853">WD repeat</keyword>
<dbReference type="Gene3D" id="6.20.240.20">
    <property type="match status" value="1"/>
</dbReference>
<dbReference type="InterPro" id="IPR015943">
    <property type="entry name" value="WD40/YVTN_repeat-like_dom_sf"/>
</dbReference>
<keyword evidence="1 8" id="KW-0547">Nucleotide-binding</keyword>
<keyword evidence="14" id="KW-1185">Reference proteome</keyword>
<dbReference type="SUPFAM" id="SSF52540">
    <property type="entry name" value="P-loop containing nucleoside triphosphate hydrolases"/>
    <property type="match status" value="3"/>
</dbReference>
<dbReference type="CDD" id="cd23767">
    <property type="entry name" value="IQCD"/>
    <property type="match status" value="1"/>
</dbReference>
<dbReference type="SMART" id="SM00382">
    <property type="entry name" value="AAA"/>
    <property type="match status" value="2"/>
</dbReference>
<dbReference type="GO" id="GO:0005524">
    <property type="term" value="F:ATP binding"/>
    <property type="evidence" value="ECO:0007669"/>
    <property type="project" value="UniProtKB-UniRule"/>
</dbReference>
<keyword evidence="2 8" id="KW-0067">ATP-binding</keyword>
<comment type="caution">
    <text evidence="13">The sequence shown here is derived from an EMBL/GenBank/DDBJ whole genome shotgun (WGS) entry which is preliminary data.</text>
</comment>
<feature type="region of interest" description="Actin-binding" evidence="8">
    <location>
        <begin position="693"/>
        <end position="715"/>
    </location>
</feature>
<dbReference type="PROSITE" id="PS51844">
    <property type="entry name" value="SH3_LIKE"/>
    <property type="match status" value="1"/>
</dbReference>
<comment type="similarity">
    <text evidence="8">Belongs to the TRAFAC class myosin-kinesin ATPase superfamily. Myosin family.</text>
</comment>
<feature type="binding site" evidence="8">
    <location>
        <begin position="174"/>
        <end position="181"/>
    </location>
    <ligand>
        <name>ATP</name>
        <dbReference type="ChEBI" id="CHEBI:30616"/>
    </ligand>
</feature>
<evidence type="ECO:0000256" key="7">
    <source>
        <dbReference type="PROSITE-ProRule" id="PRU00221"/>
    </source>
</evidence>
<dbReference type="InterPro" id="IPR036961">
    <property type="entry name" value="Kinesin_motor_dom_sf"/>
</dbReference>
<dbReference type="Proteomes" id="UP000591131">
    <property type="component" value="Unassembled WGS sequence"/>
</dbReference>
<sequence>MPQADDTAKGEEAASILPQYPKGTQVWIRDAELVWKSCEIQSTVGEEFVVKFDDGSEARIPRKQEFHLRNKDVFSSEGLTVLDDLTQLQHLHEPALLHALQIRFDTDKIYTFTGPILIAMNPFKRIPGLYDIDKLNQILRNPACANEPHVFAVSNYAFRGLCDTDTPQTVLISGESGAGKTETTKFVMKFLALAGAGDQGVSNVEKKVLESNPVLEAFGNARTLRNDNSSRFGKFIQLQFKDTSRHHHARHSHGPRGSTAAYLRRELETSDFPTTYRLAGAKTQTYLLEKVRVCDQQEGERNYHIFYQCTAASMAVAGSHQYNFPQYLEDAPQSAEIDLTGFSDASTFNYLTKSSTLVLDDVDDVEQFEITVRAMLTVGITVPEINSMMNVIAAVLRLGNIRFRSPNWDSDASELDPSSLKDFELLMRLLGLEDAESFLRALTTKTIKTRMEVYHTPVSVHTALESCDSLARQLYGLLFLRVVSRTNDSIGYDPKAKLFCGVLDIFGFECFKVNSFEQLCINYTNERLQQFFNNFIFKMEEQLYAEEGIAWDPLDFPDNQDAVDLLADNRMGIFALLDEECVIPGGSDKNFCSKLCHRYKDHRRFDIVKTRQDCFVVNHFAGPVEYDTEGFMDKNKDQMSYSLFQVMKASMSEYVSTLFTEYEDTKFQDPDAAPSGKSKKKLTTVSGEFKQQLTELMDTVKETEPHFIRCIKPNPMNLPDVYDRPSVCEQLRYGGVLQAIQVSRAGYPVRVSHEDCWLDYMQLVKGDLKKYLAEPDMSKRCYMLLTALSGPLDIEEGLWEVGKTLVFFKQKAFDALQNARLHLRAEAATKIQAQWRGIQTRAWYDFALICLVKIQALMRGKLARIRVANMRRETAAMRIQSWWRMTRERVKYEDVVRKVVRIQSIQRGRMARAYAKEYRINSAAAKIQAAWKGYQTQRQYRALRSSVLAAQRQFRMRAAKMQLRRLKQEAKEVGSLLAKYQNAQAEVTSVKRKLAETEALLLQSKSENQQLKMGKETLVQRVTILEGQLDTAVKKHQEEMDQLASQHAEELAAVGGAALVAGSSTVAASEAGGASGVFGGHAPASSPRISPNGSISSPTASAIGLEAVEGVAVARLRQSLVDANSKSDTLENENARLKEELARVNKEREDSEAKYQTMLKNTVYQSQASTHQGPAQPRAATEAAAAAAAAAAGSGMSARNVDIQLVGPQGVGKSPLLAGLIQQLDPSKMPEFERSRSNLMAHYQLQFKDSNGKPRVLKVLDCNGNKRAQHLVREWFARSRWVICVYDMCSKESLSQALDLMREAGRMGANVLLFGNLQPAQAGKPPEVDVMEAKDAAASANALAVEGNRLMDAVRLVLSDLDAHRAAVAATALPQQQQPPSRKDTAVSSVSAATPSSRALRADSHASSHTLSGALETFKGWFKGSDNKAHRAGGVLKPSLRGNRAMKERGSPNKDPPVADVRPVQEIQDSETAVTCIAFGQEKLHRSHILLAAASKDGTVVIYRCYRTEMELARLDPSDFPNDDASGERQEAPGAKVVLHSRLVGHSRAITSMFFNLLEDTIVTTSIDKSVRFWMVDTGEMLKVFTDSSPVPVACFLPFNPQVFVAANSNAVLRLVNVQNGLVLQKLKVETEVRCLRFDDTGLFLLAGTKNGAIHVLEASDSANLKFKFKFQLSRAGITCITFVSAAHGNPPMLLVNTSDSNVNVIDCTYGPPPGVLTNLTVRHRLRVAHSLLPIKNCYSPSEMGYCISGSEDKGVYIYSLGKTGNYRMSILHHHTVPVVAVATNQQDTLLASADSLGKIVLWRRVDFSHLESSAGASSSSHSTTSHHGSR</sequence>
<feature type="domain" description="Myosin motor" evidence="11">
    <location>
        <begin position="80"/>
        <end position="821"/>
    </location>
</feature>
<dbReference type="InterPro" id="IPR036322">
    <property type="entry name" value="WD40_repeat_dom_sf"/>
</dbReference>
<dbReference type="InterPro" id="IPR001806">
    <property type="entry name" value="Small_GTPase"/>
</dbReference>
<evidence type="ECO:0000256" key="1">
    <source>
        <dbReference type="ARBA" id="ARBA00022741"/>
    </source>
</evidence>
<feature type="coiled-coil region" evidence="9">
    <location>
        <begin position="1113"/>
        <end position="1161"/>
    </location>
</feature>
<dbReference type="Pfam" id="PF00063">
    <property type="entry name" value="Myosin_head"/>
    <property type="match status" value="2"/>
</dbReference>
<organism evidence="13 14">
    <name type="scientific">Perkinsus chesapeaki</name>
    <name type="common">Clam parasite</name>
    <name type="synonym">Perkinsus andrewsi</name>
    <dbReference type="NCBI Taxonomy" id="330153"/>
    <lineage>
        <taxon>Eukaryota</taxon>
        <taxon>Sar</taxon>
        <taxon>Alveolata</taxon>
        <taxon>Perkinsozoa</taxon>
        <taxon>Perkinsea</taxon>
        <taxon>Perkinsida</taxon>
        <taxon>Perkinsidae</taxon>
        <taxon>Perkinsus</taxon>
    </lineage>
</organism>
<dbReference type="Gene3D" id="3.40.850.10">
    <property type="entry name" value="Kinesin motor domain"/>
    <property type="match status" value="2"/>
</dbReference>
<dbReference type="GO" id="GO:0005737">
    <property type="term" value="C:cytoplasm"/>
    <property type="evidence" value="ECO:0007669"/>
    <property type="project" value="TreeGrafter"/>
</dbReference>
<feature type="region of interest" description="Disordered" evidence="10">
    <location>
        <begin position="1370"/>
        <end position="1408"/>
    </location>
</feature>
<dbReference type="Gene3D" id="1.20.5.190">
    <property type="match status" value="2"/>
</dbReference>
<dbReference type="Gene3D" id="1.20.58.530">
    <property type="match status" value="1"/>
</dbReference>
<dbReference type="GO" id="GO:0016459">
    <property type="term" value="C:myosin complex"/>
    <property type="evidence" value="ECO:0007669"/>
    <property type="project" value="UniProtKB-KW"/>
</dbReference>
<dbReference type="Gene3D" id="2.130.10.10">
    <property type="entry name" value="YVTN repeat-like/Quinoprotein amine dehydrogenase"/>
    <property type="match status" value="1"/>
</dbReference>
<feature type="repeat" description="WD" evidence="7">
    <location>
        <begin position="1543"/>
        <end position="1584"/>
    </location>
</feature>
<protein>
    <submittedName>
        <fullName evidence="13">Uncharacterized protein</fullName>
    </submittedName>
</protein>
<dbReference type="SMART" id="SM00242">
    <property type="entry name" value="MYSc"/>
    <property type="match status" value="1"/>
</dbReference>
<dbReference type="GO" id="GO:0003924">
    <property type="term" value="F:GTPase activity"/>
    <property type="evidence" value="ECO:0007669"/>
    <property type="project" value="InterPro"/>
</dbReference>
<dbReference type="InterPro" id="IPR001680">
    <property type="entry name" value="WD40_rpt"/>
</dbReference>
<evidence type="ECO:0000313" key="14">
    <source>
        <dbReference type="Proteomes" id="UP000591131"/>
    </source>
</evidence>
<dbReference type="GO" id="GO:0051015">
    <property type="term" value="F:actin filament binding"/>
    <property type="evidence" value="ECO:0007669"/>
    <property type="project" value="TreeGrafter"/>
</dbReference>
<evidence type="ECO:0000313" key="13">
    <source>
        <dbReference type="EMBL" id="KAF4677407.1"/>
    </source>
</evidence>
<dbReference type="PANTHER" id="PTHR13140">
    <property type="entry name" value="MYOSIN"/>
    <property type="match status" value="1"/>
</dbReference>
<dbReference type="InterPro" id="IPR004009">
    <property type="entry name" value="SH3_Myosin"/>
</dbReference>
<dbReference type="PROSITE" id="PS50294">
    <property type="entry name" value="WD_REPEATS_REGION"/>
    <property type="match status" value="1"/>
</dbReference>
<dbReference type="OrthoDB" id="6108017at2759"/>
<dbReference type="Gene3D" id="1.20.120.720">
    <property type="entry name" value="Myosin VI head, motor domain, U50 subdomain"/>
    <property type="match status" value="1"/>
</dbReference>
<dbReference type="PANTHER" id="PTHR13140:SF706">
    <property type="entry name" value="DILUTE CLASS UNCONVENTIONAL MYOSIN, ISOFORM C"/>
    <property type="match status" value="1"/>
</dbReference>
<dbReference type="Pfam" id="PF00612">
    <property type="entry name" value="IQ"/>
    <property type="match status" value="3"/>
</dbReference>
<keyword evidence="3 9" id="KW-0175">Coiled coil</keyword>
<dbReference type="PROSITE" id="PS51456">
    <property type="entry name" value="MYOSIN_MOTOR"/>
    <property type="match status" value="1"/>
</dbReference>
<evidence type="ECO:0000256" key="5">
    <source>
        <dbReference type="ARBA" id="ARBA00023175"/>
    </source>
</evidence>
<feature type="region of interest" description="Disordered" evidence="10">
    <location>
        <begin position="1432"/>
        <end position="1460"/>
    </location>
</feature>
<dbReference type="GO" id="GO:0000146">
    <property type="term" value="F:microfilament motor activity"/>
    <property type="evidence" value="ECO:0007669"/>
    <property type="project" value="TreeGrafter"/>
</dbReference>
<keyword evidence="4 8" id="KW-0518">Myosin</keyword>
<feature type="compositionally biased region" description="Low complexity" evidence="10">
    <location>
        <begin position="1374"/>
        <end position="1399"/>
    </location>
</feature>
<dbReference type="SMART" id="SM00015">
    <property type="entry name" value="IQ"/>
    <property type="match status" value="4"/>
</dbReference>
<dbReference type="InterPro" id="IPR003593">
    <property type="entry name" value="AAA+_ATPase"/>
</dbReference>
<evidence type="ECO:0000256" key="9">
    <source>
        <dbReference type="SAM" id="Coils"/>
    </source>
</evidence>
<proteinExistence type="inferred from homology"/>
<feature type="domain" description="Myosin N-terminal SH3-like" evidence="12">
    <location>
        <begin position="21"/>
        <end position="70"/>
    </location>
</feature>
<dbReference type="PROSITE" id="PS50082">
    <property type="entry name" value="WD_REPEATS_2"/>
    <property type="match status" value="1"/>
</dbReference>
<gene>
    <name evidence="13" type="ORF">FOL47_001619</name>
</gene>
<accession>A0A7J6N1D6</accession>
<feature type="coiled-coil region" evidence="9">
    <location>
        <begin position="956"/>
        <end position="1000"/>
    </location>
</feature>
<evidence type="ECO:0000259" key="11">
    <source>
        <dbReference type="PROSITE" id="PS51456"/>
    </source>
</evidence>
<keyword evidence="5 8" id="KW-0505">Motor protein</keyword>
<dbReference type="PROSITE" id="PS50096">
    <property type="entry name" value="IQ"/>
    <property type="match status" value="5"/>
</dbReference>
<evidence type="ECO:0000256" key="10">
    <source>
        <dbReference type="SAM" id="MobiDB-lite"/>
    </source>
</evidence>
<dbReference type="GO" id="GO:0016020">
    <property type="term" value="C:membrane"/>
    <property type="evidence" value="ECO:0007669"/>
    <property type="project" value="TreeGrafter"/>
</dbReference>
<name>A0A7J6N1D6_PERCH</name>
<keyword evidence="6 8" id="KW-0009">Actin-binding</keyword>
<dbReference type="PRINTS" id="PR00193">
    <property type="entry name" value="MYOSINHEAVY"/>
</dbReference>
<dbReference type="EMBL" id="JAAPAO010000014">
    <property type="protein sequence ID" value="KAF4677407.1"/>
    <property type="molecule type" value="Genomic_DNA"/>
</dbReference>
<dbReference type="Pfam" id="PF00400">
    <property type="entry name" value="WD40"/>
    <property type="match status" value="2"/>
</dbReference>
<dbReference type="Gene3D" id="1.10.10.820">
    <property type="match status" value="1"/>
</dbReference>
<dbReference type="SMART" id="SM00320">
    <property type="entry name" value="WD40"/>
    <property type="match status" value="7"/>
</dbReference>
<dbReference type="SUPFAM" id="SSF50978">
    <property type="entry name" value="WD40 repeat-like"/>
    <property type="match status" value="1"/>
</dbReference>
<dbReference type="GO" id="GO:0005525">
    <property type="term" value="F:GTP binding"/>
    <property type="evidence" value="ECO:0007669"/>
    <property type="project" value="InterPro"/>
</dbReference>
<evidence type="ECO:0000256" key="6">
    <source>
        <dbReference type="ARBA" id="ARBA00023203"/>
    </source>
</evidence>
<evidence type="ECO:0000256" key="8">
    <source>
        <dbReference type="PROSITE-ProRule" id="PRU00782"/>
    </source>
</evidence>
<dbReference type="Pfam" id="PF00071">
    <property type="entry name" value="Ras"/>
    <property type="match status" value="1"/>
</dbReference>
<dbReference type="Gene3D" id="3.40.50.300">
    <property type="entry name" value="P-loop containing nucleotide triphosphate hydrolases"/>
    <property type="match status" value="1"/>
</dbReference>
<dbReference type="GO" id="GO:0007015">
    <property type="term" value="P:actin filament organization"/>
    <property type="evidence" value="ECO:0007669"/>
    <property type="project" value="TreeGrafter"/>
</dbReference>
<reference evidence="13 14" key="1">
    <citation type="submission" date="2020-04" db="EMBL/GenBank/DDBJ databases">
        <title>Perkinsus chesapeaki whole genome sequence.</title>
        <authorList>
            <person name="Bogema D.R."/>
        </authorList>
    </citation>
    <scope>NUCLEOTIDE SEQUENCE [LARGE SCALE GENOMIC DNA]</scope>
    <source>
        <strain evidence="13">ATCC PRA-425</strain>
    </source>
</reference>
<dbReference type="InterPro" id="IPR001609">
    <property type="entry name" value="Myosin_head_motor_dom-like"/>
</dbReference>
<evidence type="ECO:0000256" key="3">
    <source>
        <dbReference type="ARBA" id="ARBA00023054"/>
    </source>
</evidence>
<evidence type="ECO:0000259" key="12">
    <source>
        <dbReference type="PROSITE" id="PS51844"/>
    </source>
</evidence>
<dbReference type="InterPro" id="IPR027417">
    <property type="entry name" value="P-loop_NTPase"/>
</dbReference>
<evidence type="ECO:0000256" key="2">
    <source>
        <dbReference type="ARBA" id="ARBA00022840"/>
    </source>
</evidence>
<dbReference type="InterPro" id="IPR000048">
    <property type="entry name" value="IQ_motif_EF-hand-BS"/>
</dbReference>
<evidence type="ECO:0000256" key="4">
    <source>
        <dbReference type="ARBA" id="ARBA00023123"/>
    </source>
</evidence>